<gene>
    <name evidence="2" type="ORF">H5410_032426</name>
</gene>
<evidence type="ECO:0000313" key="3">
    <source>
        <dbReference type="Proteomes" id="UP000824120"/>
    </source>
</evidence>
<evidence type="ECO:0000313" key="2">
    <source>
        <dbReference type="EMBL" id="KAG5601056.1"/>
    </source>
</evidence>
<feature type="domain" description="DUF4283" evidence="1">
    <location>
        <begin position="71"/>
        <end position="159"/>
    </location>
</feature>
<evidence type="ECO:0000259" key="1">
    <source>
        <dbReference type="Pfam" id="PF14111"/>
    </source>
</evidence>
<dbReference type="PANTHER" id="PTHR31286">
    <property type="entry name" value="GLYCINE-RICH CELL WALL STRUCTURAL PROTEIN 1.8-LIKE"/>
    <property type="match status" value="1"/>
</dbReference>
<keyword evidence="3" id="KW-1185">Reference proteome</keyword>
<dbReference type="InterPro" id="IPR025558">
    <property type="entry name" value="DUF4283"/>
</dbReference>
<dbReference type="PANTHER" id="PTHR31286:SF179">
    <property type="entry name" value="RNASE H TYPE-1 DOMAIN-CONTAINING PROTEIN"/>
    <property type="match status" value="1"/>
</dbReference>
<accession>A0A9J5YMW5</accession>
<name>A0A9J5YMW5_SOLCO</name>
<proteinExistence type="predicted"/>
<organism evidence="2 3">
    <name type="scientific">Solanum commersonii</name>
    <name type="common">Commerson's wild potato</name>
    <name type="synonym">Commerson's nightshade</name>
    <dbReference type="NCBI Taxonomy" id="4109"/>
    <lineage>
        <taxon>Eukaryota</taxon>
        <taxon>Viridiplantae</taxon>
        <taxon>Streptophyta</taxon>
        <taxon>Embryophyta</taxon>
        <taxon>Tracheophyta</taxon>
        <taxon>Spermatophyta</taxon>
        <taxon>Magnoliopsida</taxon>
        <taxon>eudicotyledons</taxon>
        <taxon>Gunneridae</taxon>
        <taxon>Pentapetalae</taxon>
        <taxon>asterids</taxon>
        <taxon>lamiids</taxon>
        <taxon>Solanales</taxon>
        <taxon>Solanaceae</taxon>
        <taxon>Solanoideae</taxon>
        <taxon>Solaneae</taxon>
        <taxon>Solanum</taxon>
    </lineage>
</organism>
<dbReference type="EMBL" id="JACXVP010000006">
    <property type="protein sequence ID" value="KAG5601056.1"/>
    <property type="molecule type" value="Genomic_DNA"/>
</dbReference>
<protein>
    <recommendedName>
        <fullName evidence="1">DUF4283 domain-containing protein</fullName>
    </recommendedName>
</protein>
<reference evidence="2 3" key="1">
    <citation type="submission" date="2020-09" db="EMBL/GenBank/DDBJ databases">
        <title>De no assembly of potato wild relative species, Solanum commersonii.</title>
        <authorList>
            <person name="Cho K."/>
        </authorList>
    </citation>
    <scope>NUCLEOTIDE SEQUENCE [LARGE SCALE GENOMIC DNA]</scope>
    <source>
        <strain evidence="2">LZ3.2</strain>
        <tissue evidence="2">Leaf</tissue>
    </source>
</reference>
<sequence length="217" mass="24218">MVMATVSTGQPATGVAPASLEARPVSNLNFLATLRPSPTVAKPIPMKLIVFLHGEPRVIWEEEEVEQMIIKENLEFVVVGKFSYGWPEIQELRKLIPNQCALKAECNVGVLSNKHILIKASCLEDYVNFLSKSTFYIAHRGWTYPMRTLKWEPMFDLEEETLTTIAWISFPSLPPNFFVKEDVFSLATAVGKPLQVDLATKNHTTKLCQSQSGGGPP</sequence>
<dbReference type="InterPro" id="IPR040256">
    <property type="entry name" value="At4g02000-like"/>
</dbReference>
<comment type="caution">
    <text evidence="2">The sequence shown here is derived from an EMBL/GenBank/DDBJ whole genome shotgun (WGS) entry which is preliminary data.</text>
</comment>
<dbReference type="AlphaFoldDB" id="A0A9J5YMW5"/>
<dbReference type="Proteomes" id="UP000824120">
    <property type="component" value="Chromosome 6"/>
</dbReference>
<dbReference type="Pfam" id="PF14111">
    <property type="entry name" value="DUF4283"/>
    <property type="match status" value="1"/>
</dbReference>